<sequence length="136" mass="15971">MPQQLRPHQDLQQQLRPRRAKMKRTSVEYRRRRRLMALALLAEEESTRSGQRPRFRIGWGVEDEQLRREGEFKRMSRMSVNSLNRLCGMLVELDQPAHTWVNRGPVSVTNKLQMTIRFLAGGMIDDIRVNGSVIRS</sequence>
<feature type="region of interest" description="Disordered" evidence="1">
    <location>
        <begin position="1"/>
        <end position="25"/>
    </location>
</feature>
<feature type="compositionally biased region" description="Low complexity" evidence="1">
    <location>
        <begin position="1"/>
        <end position="15"/>
    </location>
</feature>
<evidence type="ECO:0000313" key="3">
    <source>
        <dbReference type="EMBL" id="KAE9199432.1"/>
    </source>
</evidence>
<evidence type="ECO:0000256" key="1">
    <source>
        <dbReference type="SAM" id="MobiDB-lite"/>
    </source>
</evidence>
<organism evidence="2 5">
    <name type="scientific">Phytophthora fragariae</name>
    <dbReference type="NCBI Taxonomy" id="53985"/>
    <lineage>
        <taxon>Eukaryota</taxon>
        <taxon>Sar</taxon>
        <taxon>Stramenopiles</taxon>
        <taxon>Oomycota</taxon>
        <taxon>Peronosporomycetes</taxon>
        <taxon>Peronosporales</taxon>
        <taxon>Peronosporaceae</taxon>
        <taxon>Phytophthora</taxon>
    </lineage>
</organism>
<dbReference type="Proteomes" id="UP000476176">
    <property type="component" value="Unassembled WGS sequence"/>
</dbReference>
<evidence type="ECO:0000313" key="5">
    <source>
        <dbReference type="Proteomes" id="UP000488956"/>
    </source>
</evidence>
<dbReference type="EMBL" id="QXFX01000861">
    <property type="protein sequence ID" value="KAE9102323.1"/>
    <property type="molecule type" value="Genomic_DNA"/>
</dbReference>
<dbReference type="AlphaFoldDB" id="A0A6G0KXT3"/>
<comment type="caution">
    <text evidence="2">The sequence shown here is derived from an EMBL/GenBank/DDBJ whole genome shotgun (WGS) entry which is preliminary data.</text>
</comment>
<feature type="compositionally biased region" description="Basic residues" evidence="1">
    <location>
        <begin position="16"/>
        <end position="25"/>
    </location>
</feature>
<accession>A0A6G0KXT3</accession>
<evidence type="ECO:0000313" key="4">
    <source>
        <dbReference type="Proteomes" id="UP000476176"/>
    </source>
</evidence>
<protein>
    <submittedName>
        <fullName evidence="2">Uncharacterized protein</fullName>
    </submittedName>
</protein>
<dbReference type="EMBL" id="QXGC01001613">
    <property type="protein sequence ID" value="KAE9199432.1"/>
    <property type="molecule type" value="Genomic_DNA"/>
</dbReference>
<reference evidence="4 5" key="1">
    <citation type="submission" date="2018-09" db="EMBL/GenBank/DDBJ databases">
        <title>Genomic investigation of the strawberry pathogen Phytophthora fragariae indicates pathogenicity is determined by transcriptional variation in three key races.</title>
        <authorList>
            <person name="Adams T.M."/>
            <person name="Armitage A.D."/>
            <person name="Sobczyk M.K."/>
            <person name="Bates H.J."/>
            <person name="Dunwell J.M."/>
            <person name="Nellist C.F."/>
            <person name="Harrison R.J."/>
        </authorList>
    </citation>
    <scope>NUCLEOTIDE SEQUENCE [LARGE SCALE GENOMIC DNA]</scope>
    <source>
        <strain evidence="3 4">BC-23</strain>
        <strain evidence="2 5">ONT-3</strain>
    </source>
</reference>
<gene>
    <name evidence="3" type="ORF">PF004_g19273</name>
    <name evidence="2" type="ORF">PF010_g14138</name>
</gene>
<proteinExistence type="predicted"/>
<dbReference type="Proteomes" id="UP000488956">
    <property type="component" value="Unassembled WGS sequence"/>
</dbReference>
<evidence type="ECO:0000313" key="2">
    <source>
        <dbReference type="EMBL" id="KAE9102323.1"/>
    </source>
</evidence>
<name>A0A6G0KXT3_9STRA</name>